<comment type="caution">
    <text evidence="2">The sequence shown here is derived from an EMBL/GenBank/DDBJ whole genome shotgun (WGS) entry which is preliminary data.</text>
</comment>
<dbReference type="PROSITE" id="PS51450">
    <property type="entry name" value="LRR"/>
    <property type="match status" value="1"/>
</dbReference>
<feature type="compositionally biased region" description="Basic residues" evidence="1">
    <location>
        <begin position="95"/>
        <end position="112"/>
    </location>
</feature>
<reference evidence="2 3" key="1">
    <citation type="journal article" date="2017" name="Int. J. Parasitol.">
        <title>The genome of the protozoan parasite Cystoisospora suis and a reverse vaccinology approach to identify vaccine candidates.</title>
        <authorList>
            <person name="Palmieri N."/>
            <person name="Shrestha A."/>
            <person name="Ruttkowski B."/>
            <person name="Beck T."/>
            <person name="Vogl C."/>
            <person name="Tomley F."/>
            <person name="Blake D.P."/>
            <person name="Joachim A."/>
        </authorList>
    </citation>
    <scope>NUCLEOTIDE SEQUENCE [LARGE SCALE GENOMIC DNA]</scope>
    <source>
        <strain evidence="2 3">Wien I</strain>
    </source>
</reference>
<feature type="region of interest" description="Disordered" evidence="1">
    <location>
        <begin position="95"/>
        <end position="142"/>
    </location>
</feature>
<dbReference type="PANTHER" id="PTHR24114:SF50">
    <property type="entry name" value="RNI-LIKE PROTEIN"/>
    <property type="match status" value="1"/>
</dbReference>
<feature type="non-terminal residue" evidence="2">
    <location>
        <position position="405"/>
    </location>
</feature>
<name>A0A2C6KUH1_9APIC</name>
<dbReference type="AlphaFoldDB" id="A0A2C6KUH1"/>
<proteinExistence type="predicted"/>
<dbReference type="InterPro" id="IPR032675">
    <property type="entry name" value="LRR_dom_sf"/>
</dbReference>
<feature type="compositionally biased region" description="Low complexity" evidence="1">
    <location>
        <begin position="1"/>
        <end position="12"/>
    </location>
</feature>
<dbReference type="SUPFAM" id="SSF52047">
    <property type="entry name" value="RNI-like"/>
    <property type="match status" value="1"/>
</dbReference>
<dbReference type="Proteomes" id="UP000221165">
    <property type="component" value="Unassembled WGS sequence"/>
</dbReference>
<dbReference type="PANTHER" id="PTHR24114">
    <property type="entry name" value="LEUCINE RICH REPEAT FAMILY PROTEIN"/>
    <property type="match status" value="1"/>
</dbReference>
<gene>
    <name evidence="2" type="ORF">CSUI_005230</name>
</gene>
<feature type="region of interest" description="Disordered" evidence="1">
    <location>
        <begin position="1"/>
        <end position="50"/>
    </location>
</feature>
<evidence type="ECO:0000256" key="1">
    <source>
        <dbReference type="SAM" id="MobiDB-lite"/>
    </source>
</evidence>
<dbReference type="GeneID" id="94428619"/>
<dbReference type="EMBL" id="MIGC01002528">
    <property type="protein sequence ID" value="PHJ20927.1"/>
    <property type="molecule type" value="Genomic_DNA"/>
</dbReference>
<dbReference type="Pfam" id="PF13516">
    <property type="entry name" value="LRR_6"/>
    <property type="match status" value="1"/>
</dbReference>
<keyword evidence="3" id="KW-1185">Reference proteome</keyword>
<sequence>MDDRSLGLLPLPQGGGVGGQLPGDSSSSSSSSSFPGGSSALVTSSASPSSPYLDIPLKGTDNELTGIVLKHVVEIFPQTAEMKLLIAKRLEQVRKKERKGRRKTRERAKRSLRREEELRKLKQQKKKQRDIEEKRRLEEEMRNREDDNLSQFLRTCLENETPADLSLTGFTQVQIRVIVRDALCSNSSILSLDLSRAGLTEEDGPCIALLLKTNKVLSQLDLEGNHFGLNSAKAFRKALEVNDTLRSLNVESCSFTCRGDEQSGIVELSRGLKVNKGLRSLNLRNNQIDDEGGDALLDALAWNRTLIQLDVSFNDLTMEQLREIQSLIDRNYEAFVEVKKHEKRERLQMKHEEESVKVYLMHLASKRVMIEGSERRRLAREKAYEDRKILQSRQKKGRTKKGGKK</sequence>
<evidence type="ECO:0000313" key="2">
    <source>
        <dbReference type="EMBL" id="PHJ20927.1"/>
    </source>
</evidence>
<dbReference type="InterPro" id="IPR052394">
    <property type="entry name" value="LRR-containing"/>
</dbReference>
<protein>
    <submittedName>
        <fullName evidence="2">Leucine rich repeat protein</fullName>
    </submittedName>
</protein>
<dbReference type="RefSeq" id="XP_067922612.1">
    <property type="nucleotide sequence ID" value="XM_068065408.1"/>
</dbReference>
<organism evidence="2 3">
    <name type="scientific">Cystoisospora suis</name>
    <dbReference type="NCBI Taxonomy" id="483139"/>
    <lineage>
        <taxon>Eukaryota</taxon>
        <taxon>Sar</taxon>
        <taxon>Alveolata</taxon>
        <taxon>Apicomplexa</taxon>
        <taxon>Conoidasida</taxon>
        <taxon>Coccidia</taxon>
        <taxon>Eucoccidiorida</taxon>
        <taxon>Eimeriorina</taxon>
        <taxon>Sarcocystidae</taxon>
        <taxon>Cystoisospora</taxon>
    </lineage>
</organism>
<dbReference type="OrthoDB" id="448484at2759"/>
<dbReference type="VEuPathDB" id="ToxoDB:CSUI_005230"/>
<feature type="compositionally biased region" description="Basic and acidic residues" evidence="1">
    <location>
        <begin position="129"/>
        <end position="142"/>
    </location>
</feature>
<feature type="compositionally biased region" description="Low complexity" evidence="1">
    <location>
        <begin position="22"/>
        <end position="50"/>
    </location>
</feature>
<dbReference type="Gene3D" id="3.80.10.10">
    <property type="entry name" value="Ribonuclease Inhibitor"/>
    <property type="match status" value="2"/>
</dbReference>
<dbReference type="InterPro" id="IPR001611">
    <property type="entry name" value="Leu-rich_rpt"/>
</dbReference>
<accession>A0A2C6KUH1</accession>
<dbReference type="SMART" id="SM00368">
    <property type="entry name" value="LRR_RI"/>
    <property type="match status" value="4"/>
</dbReference>
<evidence type="ECO:0000313" key="3">
    <source>
        <dbReference type="Proteomes" id="UP000221165"/>
    </source>
</evidence>